<evidence type="ECO:0000313" key="2">
    <source>
        <dbReference type="Proteomes" id="UP001057402"/>
    </source>
</evidence>
<evidence type="ECO:0000313" key="1">
    <source>
        <dbReference type="EMBL" id="KAI4302269.1"/>
    </source>
</evidence>
<dbReference type="Proteomes" id="UP001057402">
    <property type="component" value="Chromosome 12"/>
</dbReference>
<comment type="caution">
    <text evidence="1">The sequence shown here is derived from an EMBL/GenBank/DDBJ whole genome shotgun (WGS) entry which is preliminary data.</text>
</comment>
<protein>
    <submittedName>
        <fullName evidence="1">Uncharacterized protein</fullName>
    </submittedName>
</protein>
<sequence length="79" mass="8861">MKNVFSRLICITGLRISQETLEQPQQKVPVRIFVFGDSYADTGNWDRTGGSWHSPYGITFPGRPSGCFSDGRVLTDYSD</sequence>
<proteinExistence type="predicted"/>
<name>A0ACB9KXN9_9MYRT</name>
<gene>
    <name evidence="1" type="ORF">MLD38_038043</name>
</gene>
<keyword evidence="2" id="KW-1185">Reference proteome</keyword>
<accession>A0ACB9KXN9</accession>
<reference evidence="2" key="1">
    <citation type="journal article" date="2023" name="Front. Plant Sci.">
        <title>Chromosomal-level genome assembly of Melastoma candidum provides insights into trichome evolution.</title>
        <authorList>
            <person name="Zhong Y."/>
            <person name="Wu W."/>
            <person name="Sun C."/>
            <person name="Zou P."/>
            <person name="Liu Y."/>
            <person name="Dai S."/>
            <person name="Zhou R."/>
        </authorList>
    </citation>
    <scope>NUCLEOTIDE SEQUENCE [LARGE SCALE GENOMIC DNA]</scope>
</reference>
<dbReference type="EMBL" id="CM042891">
    <property type="protein sequence ID" value="KAI4302269.1"/>
    <property type="molecule type" value="Genomic_DNA"/>
</dbReference>
<organism evidence="1 2">
    <name type="scientific">Melastoma candidum</name>
    <dbReference type="NCBI Taxonomy" id="119954"/>
    <lineage>
        <taxon>Eukaryota</taxon>
        <taxon>Viridiplantae</taxon>
        <taxon>Streptophyta</taxon>
        <taxon>Embryophyta</taxon>
        <taxon>Tracheophyta</taxon>
        <taxon>Spermatophyta</taxon>
        <taxon>Magnoliopsida</taxon>
        <taxon>eudicotyledons</taxon>
        <taxon>Gunneridae</taxon>
        <taxon>Pentapetalae</taxon>
        <taxon>rosids</taxon>
        <taxon>malvids</taxon>
        <taxon>Myrtales</taxon>
        <taxon>Melastomataceae</taxon>
        <taxon>Melastomatoideae</taxon>
        <taxon>Melastomateae</taxon>
        <taxon>Melastoma</taxon>
    </lineage>
</organism>